<dbReference type="GO" id="GO:0099402">
    <property type="term" value="P:plant organ development"/>
    <property type="evidence" value="ECO:0007669"/>
    <property type="project" value="TreeGrafter"/>
</dbReference>
<keyword evidence="5" id="KW-0812">Transmembrane</keyword>
<keyword evidence="6" id="KW-0809">Transit peptide</keyword>
<reference evidence="9" key="1">
    <citation type="journal article" date="2021" name="Front. Plant Sci.">
        <title>Chromosome-Scale Genome Assembly for Chinese Sour Jujube and Insights Into Its Genome Evolution and Domestication Signature.</title>
        <authorList>
            <person name="Shen L.-Y."/>
            <person name="Luo H."/>
            <person name="Wang X.-L."/>
            <person name="Wang X.-M."/>
            <person name="Qiu X.-J."/>
            <person name="Liu H."/>
            <person name="Zhou S.-S."/>
            <person name="Jia K.-H."/>
            <person name="Nie S."/>
            <person name="Bao Y.-T."/>
            <person name="Zhang R.-G."/>
            <person name="Yun Q.-Z."/>
            <person name="Chai Y.-H."/>
            <person name="Lu J.-Y."/>
            <person name="Li Y."/>
            <person name="Zhao S.-W."/>
            <person name="Mao J.-F."/>
            <person name="Jia S.-G."/>
            <person name="Mao Y.-M."/>
        </authorList>
    </citation>
    <scope>NUCLEOTIDE SEQUENCE</scope>
    <source>
        <strain evidence="9">AT0</strain>
        <tissue evidence="9">Leaf</tissue>
    </source>
</reference>
<evidence type="ECO:0000256" key="5">
    <source>
        <dbReference type="ARBA" id="ARBA00022692"/>
    </source>
</evidence>
<evidence type="ECO:0000256" key="3">
    <source>
        <dbReference type="ARBA" id="ARBA00022528"/>
    </source>
</evidence>
<dbReference type="Pfam" id="PF11891">
    <property type="entry name" value="RETICULATA-like"/>
    <property type="match status" value="1"/>
</dbReference>
<evidence type="ECO:0000256" key="4">
    <source>
        <dbReference type="ARBA" id="ARBA00022640"/>
    </source>
</evidence>
<dbReference type="EMBL" id="JAEACU010000010">
    <property type="protein sequence ID" value="KAH7516410.1"/>
    <property type="molecule type" value="Genomic_DNA"/>
</dbReference>
<comment type="similarity">
    <text evidence="2">Belongs to the RETICULATA family.</text>
</comment>
<dbReference type="Proteomes" id="UP000813462">
    <property type="component" value="Unassembled WGS sequence"/>
</dbReference>
<evidence type="ECO:0000256" key="6">
    <source>
        <dbReference type="ARBA" id="ARBA00022946"/>
    </source>
</evidence>
<comment type="caution">
    <text evidence="9">The sequence shown here is derived from an EMBL/GenBank/DDBJ whole genome shotgun (WGS) entry which is preliminary data.</text>
</comment>
<evidence type="ECO:0000256" key="8">
    <source>
        <dbReference type="ARBA" id="ARBA00023136"/>
    </source>
</evidence>
<evidence type="ECO:0000256" key="7">
    <source>
        <dbReference type="ARBA" id="ARBA00022989"/>
    </source>
</evidence>
<dbReference type="PANTHER" id="PTHR31038">
    <property type="entry name" value="EXPRESSED PROTEIN-RELATED"/>
    <property type="match status" value="1"/>
</dbReference>
<protein>
    <submittedName>
        <fullName evidence="9">Uncharacterized protein</fullName>
    </submittedName>
</protein>
<sequence length="56" mass="6382">MLADPSFLHKLLLEQATTIGCSVWLEFKNRKDKIKLEWDLALVYVLTVAACDAIFV</sequence>
<keyword evidence="3" id="KW-0150">Chloroplast</keyword>
<name>A0A978UNK8_ZIZJJ</name>
<keyword evidence="4" id="KW-0934">Plastid</keyword>
<dbReference type="InterPro" id="IPR021825">
    <property type="entry name" value="RETICULATA-related"/>
</dbReference>
<gene>
    <name evidence="9" type="ORF">FEM48_Zijuj10G0132400</name>
</gene>
<evidence type="ECO:0000256" key="1">
    <source>
        <dbReference type="ARBA" id="ARBA00004508"/>
    </source>
</evidence>
<comment type="subcellular location">
    <subcellularLocation>
        <location evidence="1">Plastid</location>
        <location evidence="1">Chloroplast membrane</location>
        <topology evidence="1">Multi-pass membrane protein</topology>
    </subcellularLocation>
</comment>
<dbReference type="AlphaFoldDB" id="A0A978UNK8"/>
<accession>A0A978UNK8</accession>
<dbReference type="PANTHER" id="PTHR31038:SF2">
    <property type="entry name" value="PROTEIN RETICULATA-RELATED 1, CHLOROPLASTIC"/>
    <property type="match status" value="1"/>
</dbReference>
<dbReference type="GO" id="GO:0009706">
    <property type="term" value="C:chloroplast inner membrane"/>
    <property type="evidence" value="ECO:0007669"/>
    <property type="project" value="TreeGrafter"/>
</dbReference>
<keyword evidence="7" id="KW-1133">Transmembrane helix</keyword>
<evidence type="ECO:0000256" key="2">
    <source>
        <dbReference type="ARBA" id="ARBA00010793"/>
    </source>
</evidence>
<proteinExistence type="inferred from homology"/>
<evidence type="ECO:0000313" key="10">
    <source>
        <dbReference type="Proteomes" id="UP000813462"/>
    </source>
</evidence>
<organism evidence="9 10">
    <name type="scientific">Ziziphus jujuba var. spinosa</name>
    <dbReference type="NCBI Taxonomy" id="714518"/>
    <lineage>
        <taxon>Eukaryota</taxon>
        <taxon>Viridiplantae</taxon>
        <taxon>Streptophyta</taxon>
        <taxon>Embryophyta</taxon>
        <taxon>Tracheophyta</taxon>
        <taxon>Spermatophyta</taxon>
        <taxon>Magnoliopsida</taxon>
        <taxon>eudicotyledons</taxon>
        <taxon>Gunneridae</taxon>
        <taxon>Pentapetalae</taxon>
        <taxon>rosids</taxon>
        <taxon>fabids</taxon>
        <taxon>Rosales</taxon>
        <taxon>Rhamnaceae</taxon>
        <taxon>Paliureae</taxon>
        <taxon>Ziziphus</taxon>
    </lineage>
</organism>
<evidence type="ECO:0000313" key="9">
    <source>
        <dbReference type="EMBL" id="KAH7516410.1"/>
    </source>
</evidence>
<keyword evidence="8" id="KW-0472">Membrane</keyword>